<dbReference type="RefSeq" id="WP_345674022.1">
    <property type="nucleotide sequence ID" value="NZ_BAABHS010000003.1"/>
</dbReference>
<evidence type="ECO:0000259" key="1">
    <source>
        <dbReference type="Pfam" id="PF06259"/>
    </source>
</evidence>
<dbReference type="InterPro" id="IPR010427">
    <property type="entry name" value="DUF1023"/>
</dbReference>
<reference evidence="3" key="1">
    <citation type="journal article" date="2019" name="Int. J. Syst. Evol. Microbiol.">
        <title>The Global Catalogue of Microorganisms (GCM) 10K type strain sequencing project: providing services to taxonomists for standard genome sequencing and annotation.</title>
        <authorList>
            <consortium name="The Broad Institute Genomics Platform"/>
            <consortium name="The Broad Institute Genome Sequencing Center for Infectious Disease"/>
            <person name="Wu L."/>
            <person name="Ma J."/>
        </authorList>
    </citation>
    <scope>NUCLEOTIDE SEQUENCE [LARGE SCALE GENOMIC DNA]</scope>
    <source>
        <strain evidence="3">JCM 17986</strain>
    </source>
</reference>
<gene>
    <name evidence="2" type="ORF">GCM10023205_09960</name>
</gene>
<dbReference type="Proteomes" id="UP001500466">
    <property type="component" value="Unassembled WGS sequence"/>
</dbReference>
<name>A0ABP9GRK3_9ACTN</name>
<evidence type="ECO:0000313" key="2">
    <source>
        <dbReference type="EMBL" id="GAA4951157.1"/>
    </source>
</evidence>
<proteinExistence type="predicted"/>
<feature type="domain" description="DUF1023" evidence="1">
    <location>
        <begin position="320"/>
        <end position="484"/>
    </location>
</feature>
<protein>
    <recommendedName>
        <fullName evidence="1">DUF1023 domain-containing protein</fullName>
    </recommendedName>
</protein>
<dbReference type="SUPFAM" id="SSF53474">
    <property type="entry name" value="alpha/beta-Hydrolases"/>
    <property type="match status" value="1"/>
</dbReference>
<dbReference type="Gene3D" id="1.10.287.1060">
    <property type="entry name" value="ESAT-6-like"/>
    <property type="match status" value="1"/>
</dbReference>
<evidence type="ECO:0000313" key="3">
    <source>
        <dbReference type="Proteomes" id="UP001500466"/>
    </source>
</evidence>
<organism evidence="2 3">
    <name type="scientific">Yinghuangia aomiensis</name>
    <dbReference type="NCBI Taxonomy" id="676205"/>
    <lineage>
        <taxon>Bacteria</taxon>
        <taxon>Bacillati</taxon>
        <taxon>Actinomycetota</taxon>
        <taxon>Actinomycetes</taxon>
        <taxon>Kitasatosporales</taxon>
        <taxon>Streptomycetaceae</taxon>
        <taxon>Yinghuangia</taxon>
    </lineage>
</organism>
<accession>A0ABP9GRK3</accession>
<dbReference type="InterPro" id="IPR029058">
    <property type="entry name" value="AB_hydrolase_fold"/>
</dbReference>
<dbReference type="Pfam" id="PF06259">
    <property type="entry name" value="Abhydrolase_8"/>
    <property type="match status" value="1"/>
</dbReference>
<comment type="caution">
    <text evidence="2">The sequence shown here is derived from an EMBL/GenBank/DDBJ whole genome shotgun (WGS) entry which is preliminary data.</text>
</comment>
<keyword evidence="3" id="KW-1185">Reference proteome</keyword>
<sequence length="557" mass="57077">MTPGTVSWLRNLRPDTLDAAARQWLRLAGDVENALGRAAAEIAGVLTTAVWQGADADAAARQLDDQETELRIATQEAAAVAALIGRAAQELAAARRNGECLLAEASAAGLQVDDDGTIRPTAAAGDPADAARLTAALTTVLDSAAMADRRFAAVLRDLAPDAVRPGLDRWADAVDDGTAVALLARIDARAIPSAASPDAVRAWWAGLDDGARQRFLVGCPAVLGKLDGLPATVRDRANRLLLHASEAGLRRELRAAETALAQAGARNGGGPALVSRIGDLRRRLAGVETLRGHLESAAHRWGPTYLLAFDPDGDYAAGGRGRGRAVIAVGNPDHARHTAVFVPGMGVGLDAAGDELGRVADLRAAAQAKTGSPDVAAVAWIGYDTPDRLAQALDPRYAERAAPHLGRFTGGLRAAHEPGAGHLTVIGHSYGSLVVGEAAQTGSGLHADDIVVVGSPGVHATRATQLGAGPGHVWVGRAQGDPVPGLGAMTYASPVTGTTPTDPAFGANRFTTDGAAGHSDYWSTARPDSLANQAAIVAGRYGDVRLVSGAPPADGKP</sequence>
<dbReference type="EMBL" id="BAABHS010000003">
    <property type="protein sequence ID" value="GAA4951157.1"/>
    <property type="molecule type" value="Genomic_DNA"/>
</dbReference>